<organism evidence="1 2">
    <name type="scientific">Botryotinia fuckeliana (strain T4)</name>
    <name type="common">Noble rot fungus</name>
    <name type="synonym">Botrytis cinerea</name>
    <dbReference type="NCBI Taxonomy" id="999810"/>
    <lineage>
        <taxon>Eukaryota</taxon>
        <taxon>Fungi</taxon>
        <taxon>Dikarya</taxon>
        <taxon>Ascomycota</taxon>
        <taxon>Pezizomycotina</taxon>
        <taxon>Leotiomycetes</taxon>
        <taxon>Helotiales</taxon>
        <taxon>Sclerotiniaceae</taxon>
        <taxon>Botrytis</taxon>
    </lineage>
</organism>
<reference evidence="2" key="1">
    <citation type="journal article" date="2011" name="PLoS Genet.">
        <title>Genomic analysis of the necrotrophic fungal pathogens Sclerotinia sclerotiorum and Botrytis cinerea.</title>
        <authorList>
            <person name="Amselem J."/>
            <person name="Cuomo C.A."/>
            <person name="van Kan J.A."/>
            <person name="Viaud M."/>
            <person name="Benito E.P."/>
            <person name="Couloux A."/>
            <person name="Coutinho P.M."/>
            <person name="de Vries R.P."/>
            <person name="Dyer P.S."/>
            <person name="Fillinger S."/>
            <person name="Fournier E."/>
            <person name="Gout L."/>
            <person name="Hahn M."/>
            <person name="Kohn L."/>
            <person name="Lapalu N."/>
            <person name="Plummer K.M."/>
            <person name="Pradier J.M."/>
            <person name="Quevillon E."/>
            <person name="Sharon A."/>
            <person name="Simon A."/>
            <person name="ten Have A."/>
            <person name="Tudzynski B."/>
            <person name="Tudzynski P."/>
            <person name="Wincker P."/>
            <person name="Andrew M."/>
            <person name="Anthouard V."/>
            <person name="Beever R.E."/>
            <person name="Beffa R."/>
            <person name="Benoit I."/>
            <person name="Bouzid O."/>
            <person name="Brault B."/>
            <person name="Chen Z."/>
            <person name="Choquer M."/>
            <person name="Collemare J."/>
            <person name="Cotton P."/>
            <person name="Danchin E.G."/>
            <person name="Da Silva C."/>
            <person name="Gautier A."/>
            <person name="Giraud C."/>
            <person name="Giraud T."/>
            <person name="Gonzalez C."/>
            <person name="Grossetete S."/>
            <person name="Guldener U."/>
            <person name="Henrissat B."/>
            <person name="Howlett B.J."/>
            <person name="Kodira C."/>
            <person name="Kretschmer M."/>
            <person name="Lappartient A."/>
            <person name="Leroch M."/>
            <person name="Levis C."/>
            <person name="Mauceli E."/>
            <person name="Neuveglise C."/>
            <person name="Oeser B."/>
            <person name="Pearson M."/>
            <person name="Poulain J."/>
            <person name="Poussereau N."/>
            <person name="Quesneville H."/>
            <person name="Rascle C."/>
            <person name="Schumacher J."/>
            <person name="Segurens B."/>
            <person name="Sexton A."/>
            <person name="Silva E."/>
            <person name="Sirven C."/>
            <person name="Soanes D.M."/>
            <person name="Talbot N.J."/>
            <person name="Templeton M."/>
            <person name="Yandava C."/>
            <person name="Yarden O."/>
            <person name="Zeng Q."/>
            <person name="Rollins J.A."/>
            <person name="Lebrun M.H."/>
            <person name="Dickman M."/>
        </authorList>
    </citation>
    <scope>NUCLEOTIDE SEQUENCE [LARGE SCALE GENOMIC DNA]</scope>
    <source>
        <strain evidence="2">T4</strain>
    </source>
</reference>
<evidence type="ECO:0000313" key="2">
    <source>
        <dbReference type="Proteomes" id="UP000008177"/>
    </source>
</evidence>
<dbReference type="HOGENOM" id="CLU_2739705_0_0_1"/>
<dbReference type="Proteomes" id="UP000008177">
    <property type="component" value="Unplaced contigs"/>
</dbReference>
<accession>G2XXI8</accession>
<evidence type="ECO:0000313" key="1">
    <source>
        <dbReference type="EMBL" id="CCD45027.1"/>
    </source>
</evidence>
<proteinExistence type="predicted"/>
<dbReference type="InParanoid" id="G2XXI8"/>
<protein>
    <submittedName>
        <fullName evidence="1">Uncharacterized protein</fullName>
    </submittedName>
</protein>
<gene>
    <name evidence="1" type="ORF">BofuT4_uP007440.1</name>
</gene>
<sequence length="71" mass="8036">MRGGGKCEGVGGKMGRVLLRLNLDMDMDMDMDMGIKQYNEEYLYQTRLDQATLGKKIEGKILISIEGRYTS</sequence>
<dbReference type="AlphaFoldDB" id="G2XXI8"/>
<name>G2XXI8_BOTF4</name>
<dbReference type="EMBL" id="FQ790275">
    <property type="protein sequence ID" value="CCD45027.1"/>
    <property type="molecule type" value="Genomic_DNA"/>
</dbReference>